<dbReference type="InterPro" id="IPR025984">
    <property type="entry name" value="DCTPP"/>
</dbReference>
<dbReference type="CDD" id="cd11537">
    <property type="entry name" value="NTP-PPase_RS21-C6_like"/>
    <property type="match status" value="1"/>
</dbReference>
<accession>A0A395SMM8</accession>
<comment type="catalytic activity">
    <reaction evidence="1">
        <text>dCTP + H2O = dCMP + diphosphate + H(+)</text>
        <dbReference type="Rhea" id="RHEA:22636"/>
        <dbReference type="ChEBI" id="CHEBI:15377"/>
        <dbReference type="ChEBI" id="CHEBI:15378"/>
        <dbReference type="ChEBI" id="CHEBI:33019"/>
        <dbReference type="ChEBI" id="CHEBI:57566"/>
        <dbReference type="ChEBI" id="CHEBI:61481"/>
        <dbReference type="EC" id="3.6.1.12"/>
    </reaction>
</comment>
<dbReference type="GO" id="GO:0005829">
    <property type="term" value="C:cytosol"/>
    <property type="evidence" value="ECO:0007669"/>
    <property type="project" value="UniProtKB-SubCell"/>
</dbReference>
<comment type="cofactor">
    <cofactor evidence="1">
        <name>Mg(2+)</name>
        <dbReference type="ChEBI" id="CHEBI:18420"/>
    </cofactor>
</comment>
<comment type="caution">
    <text evidence="2">The sequence shown here is derived from an EMBL/GenBank/DDBJ whole genome shotgun (WGS) entry which is preliminary data.</text>
</comment>
<dbReference type="GO" id="GO:0047840">
    <property type="term" value="F:dCTP diphosphatase activity"/>
    <property type="evidence" value="ECO:0007669"/>
    <property type="project" value="UniProtKB-UniRule"/>
</dbReference>
<dbReference type="EC" id="3.6.1.12" evidence="1"/>
<evidence type="ECO:0000256" key="1">
    <source>
        <dbReference type="PIRNR" id="PIRNR029826"/>
    </source>
</evidence>
<dbReference type="Gene3D" id="1.10.287.1080">
    <property type="entry name" value="MazG-like"/>
    <property type="match status" value="1"/>
</dbReference>
<dbReference type="AlphaFoldDB" id="A0A395SMM8"/>
<keyword evidence="3" id="KW-1185">Reference proteome</keyword>
<dbReference type="GO" id="GO:0000287">
    <property type="term" value="F:magnesium ion binding"/>
    <property type="evidence" value="ECO:0007669"/>
    <property type="project" value="UniProtKB-UniRule"/>
</dbReference>
<keyword evidence="1" id="KW-0479">Metal-binding</keyword>
<reference evidence="2 3" key="1">
    <citation type="journal article" date="2018" name="PLoS Pathog.">
        <title>Evolution of structural diversity of trichothecenes, a family of toxins produced by plant pathogenic and entomopathogenic fungi.</title>
        <authorList>
            <person name="Proctor R.H."/>
            <person name="McCormick S.P."/>
            <person name="Kim H.S."/>
            <person name="Cardoza R.E."/>
            <person name="Stanley A.M."/>
            <person name="Lindo L."/>
            <person name="Kelly A."/>
            <person name="Brown D.W."/>
            <person name="Lee T."/>
            <person name="Vaughan M.M."/>
            <person name="Alexander N.J."/>
            <person name="Busman M."/>
            <person name="Gutierrez S."/>
        </authorList>
    </citation>
    <scope>NUCLEOTIDE SEQUENCE [LARGE SCALE GENOMIC DNA]</scope>
    <source>
        <strain evidence="2 3">NRRL 20695</strain>
    </source>
</reference>
<dbReference type="STRING" id="694270.A0A395SMM8"/>
<dbReference type="PANTHER" id="PTHR46523:SF1">
    <property type="entry name" value="DCTP PYROPHOSPHATASE 1"/>
    <property type="match status" value="1"/>
</dbReference>
<dbReference type="PIRSF" id="PIRSF029826">
    <property type="entry name" value="UCP029826_pph"/>
    <property type="match status" value="1"/>
</dbReference>
<comment type="function">
    <text evidence="1">Hydrolyzes deoxynucleoside triphosphates (dNTPs) to the corresponding nucleoside monophosphates. Has a strong preference for dCTP and its analogs including 5-iodo-dCTP and 5-methyl-dCTP for which it may even have a higher efficiency. May protect DNA or RNA against the incorporation of these genotoxic nucleotide analogs through their catabolism.</text>
</comment>
<dbReference type="InterPro" id="IPR052555">
    <property type="entry name" value="dCTP_Pyrophosphatase"/>
</dbReference>
<proteinExistence type="predicted"/>
<name>A0A395SMM8_9HYPO</name>
<dbReference type="Pfam" id="PF12643">
    <property type="entry name" value="MazG-like"/>
    <property type="match status" value="1"/>
</dbReference>
<dbReference type="GO" id="GO:0006253">
    <property type="term" value="P:dCTP catabolic process"/>
    <property type="evidence" value="ECO:0007669"/>
    <property type="project" value="UniProtKB-UniRule"/>
</dbReference>
<comment type="subunit">
    <text evidence="1">Homotetramer.</text>
</comment>
<sequence length="111" mass="12648">MVNKEVQDKLRAFVAERDWAQFHTPENLAKSIAIEAGELLECFQWSAEPNPKNVQQELADVLTYCLLLADKIGVDPDKIVLDKLEITRKKYPVEKAKGSSKKYDQLDDDKA</sequence>
<dbReference type="SUPFAM" id="SSF101386">
    <property type="entry name" value="all-alpha NTP pyrophosphatases"/>
    <property type="match status" value="1"/>
</dbReference>
<dbReference type="Proteomes" id="UP000266234">
    <property type="component" value="Unassembled WGS sequence"/>
</dbReference>
<protein>
    <recommendedName>
        <fullName evidence="1">dCTP pyrophosphatase 1</fullName>
        <ecNumber evidence="1">3.6.1.12</ecNumber>
    </recommendedName>
</protein>
<organism evidence="2 3">
    <name type="scientific">Fusarium longipes</name>
    <dbReference type="NCBI Taxonomy" id="694270"/>
    <lineage>
        <taxon>Eukaryota</taxon>
        <taxon>Fungi</taxon>
        <taxon>Dikarya</taxon>
        <taxon>Ascomycota</taxon>
        <taxon>Pezizomycotina</taxon>
        <taxon>Sordariomycetes</taxon>
        <taxon>Hypocreomycetidae</taxon>
        <taxon>Hypocreales</taxon>
        <taxon>Nectriaceae</taxon>
        <taxon>Fusarium</taxon>
    </lineage>
</organism>
<comment type="subcellular location">
    <subcellularLocation>
        <location evidence="1">Cytoplasm</location>
        <location evidence="1">Cytosol</location>
    </subcellularLocation>
</comment>
<dbReference type="EMBL" id="PXOG01000137">
    <property type="protein sequence ID" value="RGP73710.1"/>
    <property type="molecule type" value="Genomic_DNA"/>
</dbReference>
<dbReference type="PANTHER" id="PTHR46523">
    <property type="entry name" value="DCTP PYROPHOSPHATASE 1"/>
    <property type="match status" value="1"/>
</dbReference>
<evidence type="ECO:0000313" key="3">
    <source>
        <dbReference type="Proteomes" id="UP000266234"/>
    </source>
</evidence>
<keyword evidence="1" id="KW-0378">Hydrolase</keyword>
<gene>
    <name evidence="2" type="ORF">FLONG3_6258</name>
</gene>
<keyword evidence="1" id="KW-0460">Magnesium</keyword>
<keyword evidence="1" id="KW-0963">Cytoplasm</keyword>
<dbReference type="OrthoDB" id="411123at2759"/>
<dbReference type="GO" id="GO:0042262">
    <property type="term" value="P:DNA protection"/>
    <property type="evidence" value="ECO:0007669"/>
    <property type="project" value="UniProtKB-UniRule"/>
</dbReference>
<evidence type="ECO:0000313" key="2">
    <source>
        <dbReference type="EMBL" id="RGP73710.1"/>
    </source>
</evidence>